<protein>
    <recommendedName>
        <fullName evidence="16">Galactosyltransferase C-terminal domain-containing protein</fullName>
    </recommendedName>
</protein>
<evidence type="ECO:0000313" key="15">
    <source>
        <dbReference type="Proteomes" id="UP000019132"/>
    </source>
</evidence>
<dbReference type="InParanoid" id="K3X9X5"/>
<dbReference type="PANTHER" id="PTHR19300:SF57">
    <property type="entry name" value="BETA-1,4-N-ACETYLGALACTOSAMINYLTRANSFERASE"/>
    <property type="match status" value="1"/>
</dbReference>
<reference evidence="15" key="2">
    <citation type="submission" date="2010-04" db="EMBL/GenBank/DDBJ databases">
        <authorList>
            <person name="Buell R."/>
            <person name="Hamilton J."/>
            <person name="Hostetler J."/>
        </authorList>
    </citation>
    <scope>NUCLEOTIDE SEQUENCE [LARGE SCALE GENOMIC DNA]</scope>
    <source>
        <strain evidence="15">DAOM:BR144</strain>
    </source>
</reference>
<dbReference type="eggNOG" id="KOG3916">
    <property type="taxonomic scope" value="Eukaryota"/>
</dbReference>
<feature type="compositionally biased region" description="Basic and acidic residues" evidence="11">
    <location>
        <begin position="38"/>
        <end position="47"/>
    </location>
</feature>
<evidence type="ECO:0000259" key="13">
    <source>
        <dbReference type="Pfam" id="PF13733"/>
    </source>
</evidence>
<evidence type="ECO:0000313" key="14">
    <source>
        <dbReference type="EnsemblProtists" id="PYU1_T014024"/>
    </source>
</evidence>
<evidence type="ECO:0000256" key="8">
    <source>
        <dbReference type="ARBA" id="ARBA00022989"/>
    </source>
</evidence>
<evidence type="ECO:0000256" key="10">
    <source>
        <dbReference type="ARBA" id="ARBA00023180"/>
    </source>
</evidence>
<evidence type="ECO:0000256" key="6">
    <source>
        <dbReference type="ARBA" id="ARBA00022692"/>
    </source>
</evidence>
<dbReference type="HOGENOM" id="CLU_066360_0_0_1"/>
<dbReference type="Gene3D" id="3.90.550.10">
    <property type="entry name" value="Spore Coat Polysaccharide Biosynthesis Protein SpsA, Chain A"/>
    <property type="match status" value="1"/>
</dbReference>
<evidence type="ECO:0000256" key="5">
    <source>
        <dbReference type="ARBA" id="ARBA00022679"/>
    </source>
</evidence>
<feature type="domain" description="Galactosyltransferase C-terminal" evidence="12">
    <location>
        <begin position="187"/>
        <end position="253"/>
    </location>
</feature>
<dbReference type="Pfam" id="PF02709">
    <property type="entry name" value="Glyco_transf_7C"/>
    <property type="match status" value="1"/>
</dbReference>
<dbReference type="Pfam" id="PF13733">
    <property type="entry name" value="Glyco_transf_7N"/>
    <property type="match status" value="1"/>
</dbReference>
<evidence type="ECO:0000256" key="4">
    <source>
        <dbReference type="ARBA" id="ARBA00022676"/>
    </source>
</evidence>
<dbReference type="InterPro" id="IPR029044">
    <property type="entry name" value="Nucleotide-diphossugar_trans"/>
</dbReference>
<accession>K3X9X5</accession>
<evidence type="ECO:0000259" key="12">
    <source>
        <dbReference type="Pfam" id="PF02709"/>
    </source>
</evidence>
<organism evidence="14 15">
    <name type="scientific">Globisporangium ultimum (strain ATCC 200006 / CBS 805.95 / DAOM BR144)</name>
    <name type="common">Pythium ultimum</name>
    <dbReference type="NCBI Taxonomy" id="431595"/>
    <lineage>
        <taxon>Eukaryota</taxon>
        <taxon>Sar</taxon>
        <taxon>Stramenopiles</taxon>
        <taxon>Oomycota</taxon>
        <taxon>Peronosporomycetes</taxon>
        <taxon>Pythiales</taxon>
        <taxon>Pythiaceae</taxon>
        <taxon>Globisporangium</taxon>
    </lineage>
</organism>
<dbReference type="GO" id="GO:0005794">
    <property type="term" value="C:Golgi apparatus"/>
    <property type="evidence" value="ECO:0007669"/>
    <property type="project" value="TreeGrafter"/>
</dbReference>
<dbReference type="PANTHER" id="PTHR19300">
    <property type="entry name" value="BETA-1,4-GALACTOSYLTRANSFERASE"/>
    <property type="match status" value="1"/>
</dbReference>
<evidence type="ECO:0000256" key="2">
    <source>
        <dbReference type="ARBA" id="ARBA00004922"/>
    </source>
</evidence>
<feature type="domain" description="Galactosyltransferase N-terminal" evidence="13">
    <location>
        <begin position="81"/>
        <end position="176"/>
    </location>
</feature>
<keyword evidence="8" id="KW-1133">Transmembrane helix</keyword>
<dbReference type="InterPro" id="IPR027995">
    <property type="entry name" value="Galactosyl_T_N"/>
</dbReference>
<dbReference type="OMA" id="MVKWEAL"/>
<dbReference type="EMBL" id="GL376616">
    <property type="status" value="NOT_ANNOTATED_CDS"/>
    <property type="molecule type" value="Genomic_DNA"/>
</dbReference>
<dbReference type="Proteomes" id="UP000019132">
    <property type="component" value="Unassembled WGS sequence"/>
</dbReference>
<dbReference type="SUPFAM" id="SSF53448">
    <property type="entry name" value="Nucleotide-diphospho-sugar transferases"/>
    <property type="match status" value="1"/>
</dbReference>
<dbReference type="VEuPathDB" id="FungiDB:PYU1_G013995"/>
<dbReference type="EnsemblProtists" id="PYU1_T014024">
    <property type="protein sequence ID" value="PYU1_T014024"/>
    <property type="gene ID" value="PYU1_G013995"/>
</dbReference>
<evidence type="ECO:0000256" key="3">
    <source>
        <dbReference type="ARBA" id="ARBA00005735"/>
    </source>
</evidence>
<comment type="pathway">
    <text evidence="2">Protein modification; protein glycosylation.</text>
</comment>
<keyword evidence="6" id="KW-0812">Transmembrane</keyword>
<evidence type="ECO:0008006" key="16">
    <source>
        <dbReference type="Google" id="ProtNLM"/>
    </source>
</evidence>
<dbReference type="GO" id="GO:0005975">
    <property type="term" value="P:carbohydrate metabolic process"/>
    <property type="evidence" value="ECO:0007669"/>
    <property type="project" value="InterPro"/>
</dbReference>
<reference evidence="14" key="3">
    <citation type="submission" date="2015-02" db="UniProtKB">
        <authorList>
            <consortium name="EnsemblProtists"/>
        </authorList>
    </citation>
    <scope>IDENTIFICATION</scope>
    <source>
        <strain evidence="14">DAOM BR144</strain>
    </source>
</reference>
<keyword evidence="4" id="KW-0328">Glycosyltransferase</keyword>
<evidence type="ECO:0000256" key="7">
    <source>
        <dbReference type="ARBA" id="ARBA00022968"/>
    </source>
</evidence>
<comment type="subcellular location">
    <subcellularLocation>
        <location evidence="1">Membrane</location>
        <topology evidence="1">Single-pass type II membrane protein</topology>
    </subcellularLocation>
</comment>
<dbReference type="GO" id="GO:0016020">
    <property type="term" value="C:membrane"/>
    <property type="evidence" value="ECO:0007669"/>
    <property type="project" value="UniProtKB-SubCell"/>
</dbReference>
<evidence type="ECO:0000256" key="9">
    <source>
        <dbReference type="ARBA" id="ARBA00023136"/>
    </source>
</evidence>
<keyword evidence="10" id="KW-0325">Glycoprotein</keyword>
<dbReference type="STRING" id="431595.K3X9X5"/>
<feature type="compositionally biased region" description="Polar residues" evidence="11">
    <location>
        <begin position="348"/>
        <end position="358"/>
    </location>
</feature>
<evidence type="ECO:0000256" key="1">
    <source>
        <dbReference type="ARBA" id="ARBA00004606"/>
    </source>
</evidence>
<feature type="region of interest" description="Disordered" evidence="11">
    <location>
        <begin position="11"/>
        <end position="81"/>
    </location>
</feature>
<dbReference type="GO" id="GO:0008378">
    <property type="term" value="F:galactosyltransferase activity"/>
    <property type="evidence" value="ECO:0007669"/>
    <property type="project" value="TreeGrafter"/>
</dbReference>
<comment type="similarity">
    <text evidence="3">Belongs to the glycosyltransferase 7 family.</text>
</comment>
<dbReference type="UniPathway" id="UPA00378"/>
<feature type="region of interest" description="Disordered" evidence="11">
    <location>
        <begin position="334"/>
        <end position="358"/>
    </location>
</feature>
<proteinExistence type="inferred from homology"/>
<dbReference type="InterPro" id="IPR003859">
    <property type="entry name" value="Galactosyl_T"/>
</dbReference>
<dbReference type="AlphaFoldDB" id="K3X9X5"/>
<keyword evidence="9" id="KW-0472">Membrane</keyword>
<reference evidence="15" key="1">
    <citation type="journal article" date="2010" name="Genome Biol.">
        <title>Genome sequence of the necrotrophic plant pathogen Pythium ultimum reveals original pathogenicity mechanisms and effector repertoire.</title>
        <authorList>
            <person name="Levesque C.A."/>
            <person name="Brouwer H."/>
            <person name="Cano L."/>
            <person name="Hamilton J.P."/>
            <person name="Holt C."/>
            <person name="Huitema E."/>
            <person name="Raffaele S."/>
            <person name="Robideau G.P."/>
            <person name="Thines M."/>
            <person name="Win J."/>
            <person name="Zerillo M.M."/>
            <person name="Beakes G.W."/>
            <person name="Boore J.L."/>
            <person name="Busam D."/>
            <person name="Dumas B."/>
            <person name="Ferriera S."/>
            <person name="Fuerstenberg S.I."/>
            <person name="Gachon C.M."/>
            <person name="Gaulin E."/>
            <person name="Govers F."/>
            <person name="Grenville-Briggs L."/>
            <person name="Horner N."/>
            <person name="Hostetler J."/>
            <person name="Jiang R.H."/>
            <person name="Johnson J."/>
            <person name="Krajaejun T."/>
            <person name="Lin H."/>
            <person name="Meijer H.J."/>
            <person name="Moore B."/>
            <person name="Morris P."/>
            <person name="Phuntmart V."/>
            <person name="Puiu D."/>
            <person name="Shetty J."/>
            <person name="Stajich J.E."/>
            <person name="Tripathy S."/>
            <person name="Wawra S."/>
            <person name="van West P."/>
            <person name="Whitty B.R."/>
            <person name="Coutinho P.M."/>
            <person name="Henrissat B."/>
            <person name="Martin F."/>
            <person name="Thomas P.D."/>
            <person name="Tyler B.M."/>
            <person name="De Vries R.P."/>
            <person name="Kamoun S."/>
            <person name="Yandell M."/>
            <person name="Tisserat N."/>
            <person name="Buell C.R."/>
        </authorList>
    </citation>
    <scope>NUCLEOTIDE SEQUENCE</scope>
    <source>
        <strain evidence="15">DAOM:BR144</strain>
    </source>
</reference>
<dbReference type="PRINTS" id="PR02050">
    <property type="entry name" value="B14GALTRFASE"/>
</dbReference>
<keyword evidence="7" id="KW-0735">Signal-anchor</keyword>
<name>K3X9X5_GLOUD</name>
<sequence length="358" mass="40216">MDALFDKCAALQDGGGTAAQRKRKRDDGGGAMAATAQSEERERDAKRLNQGGELEESDAAREELSALEASASPDHSAQEAARSPLRVAIIVPFRDSHPAQKRQAHLDKFVPHMTALLTKQDELSAFHIFIMEQSLDGRKFNRGKLLNAGSDIARNDYDVFIFHDVDLLPGDDLGQYYAHNPVDGPFHIARVWDRYNSNPKYFGGIVAFSRRDFIKINGFPNNFWGWGGEDDELYCRVVKKKLTIHAPLSGTITDLEEMKLEDKLEALRATKWKCTVKRELLKEHVRTWKHNGIKSLRYTYVDAVALNDFCTKITVDLGSNDHWSDARSSLDADARSFEEAGEEEDTEQVNSASDQGIK</sequence>
<keyword evidence="5" id="KW-0808">Transferase</keyword>
<evidence type="ECO:0000256" key="11">
    <source>
        <dbReference type="SAM" id="MobiDB-lite"/>
    </source>
</evidence>
<dbReference type="InterPro" id="IPR027791">
    <property type="entry name" value="Galactosyl_T_C"/>
</dbReference>
<keyword evidence="15" id="KW-1185">Reference proteome</keyword>